<feature type="domain" description="Fungal lipase-type" evidence="2">
    <location>
        <begin position="149"/>
        <end position="194"/>
    </location>
</feature>
<dbReference type="Proteomes" id="UP000257055">
    <property type="component" value="Unassembled WGS sequence"/>
</dbReference>
<evidence type="ECO:0000313" key="3">
    <source>
        <dbReference type="EMBL" id="RDX01293.1"/>
    </source>
</evidence>
<dbReference type="AlphaFoldDB" id="A0A3D8TRE4"/>
<comment type="caution">
    <text evidence="3">The sequence shown here is derived from an EMBL/GenBank/DDBJ whole genome shotgun (WGS) entry which is preliminary data.</text>
</comment>
<evidence type="ECO:0000313" key="4">
    <source>
        <dbReference type="Proteomes" id="UP000257055"/>
    </source>
</evidence>
<keyword evidence="4" id="KW-1185">Reference proteome</keyword>
<name>A0A3D8TRE4_9LIST</name>
<dbReference type="Pfam" id="PF01764">
    <property type="entry name" value="Lipase_3"/>
    <property type="match status" value="1"/>
</dbReference>
<gene>
    <name evidence="3" type="ORF">UR08_10250</name>
</gene>
<protein>
    <recommendedName>
        <fullName evidence="2">Fungal lipase-type domain-containing protein</fullName>
    </recommendedName>
</protein>
<proteinExistence type="predicted"/>
<dbReference type="InterPro" id="IPR002921">
    <property type="entry name" value="Fungal_lipase-type"/>
</dbReference>
<accession>A0A3D8TRE4</accession>
<keyword evidence="1" id="KW-0175">Coiled coil</keyword>
<dbReference type="InterPro" id="IPR029058">
    <property type="entry name" value="AB_hydrolase_fold"/>
</dbReference>
<evidence type="ECO:0000256" key="1">
    <source>
        <dbReference type="SAM" id="Coils"/>
    </source>
</evidence>
<feature type="coiled-coil region" evidence="1">
    <location>
        <begin position="290"/>
        <end position="324"/>
    </location>
</feature>
<evidence type="ECO:0000259" key="2">
    <source>
        <dbReference type="Pfam" id="PF01764"/>
    </source>
</evidence>
<dbReference type="GO" id="GO:0006629">
    <property type="term" value="P:lipid metabolic process"/>
    <property type="evidence" value="ECO:0007669"/>
    <property type="project" value="InterPro"/>
</dbReference>
<dbReference type="SUPFAM" id="SSF53474">
    <property type="entry name" value="alpha/beta-Hydrolases"/>
    <property type="match status" value="1"/>
</dbReference>
<reference evidence="4" key="1">
    <citation type="submission" date="2015-04" db="EMBL/GenBank/DDBJ databases">
        <authorList>
            <person name="Schardt J."/>
            <person name="Mueller-Herbst S."/>
            <person name="Scherer S."/>
            <person name="Huptas C."/>
        </authorList>
    </citation>
    <scope>NUCLEOTIDE SEQUENCE [LARGE SCALE GENOMIC DNA]</scope>
    <source>
        <strain evidence="4">Kiel-L1</strain>
    </source>
</reference>
<dbReference type="EMBL" id="LARY01000002">
    <property type="protein sequence ID" value="RDX01293.1"/>
    <property type="molecule type" value="Genomic_DNA"/>
</dbReference>
<organism evidence="3 4">
    <name type="scientific">Listeria kieliensis</name>
    <dbReference type="NCBI Taxonomy" id="1621700"/>
    <lineage>
        <taxon>Bacteria</taxon>
        <taxon>Bacillati</taxon>
        <taxon>Bacillota</taxon>
        <taxon>Bacilli</taxon>
        <taxon>Bacillales</taxon>
        <taxon>Listeriaceae</taxon>
        <taxon>Listeria</taxon>
    </lineage>
</organism>
<dbReference type="Gene3D" id="3.40.50.1820">
    <property type="entry name" value="alpha/beta hydrolase"/>
    <property type="match status" value="1"/>
</dbReference>
<sequence length="408" mass="46715">MKLAKFTEEQYFNLADRVYNNDILKNGKSFTLADRSQWRVINYIDKNGSGLQAVAVVPAKEYKKGKTNYDNVVFVSRGSEGREFLKDWINADLGKLGVGMKPATDVKLRGIVGKDVQKVHNTLKKYGLGNFASSLPAWYLNTDNQFAEYQVFVNQTLKKYKAKDYSFTGHSLGGALAIFMAVQLKKRAVTYAAANPYRLLSKAQQEAVKNGDFMGLITDYRHRLDPVGKIVPGGIPIGKQFIMDTNPAVLGGTMPIKGHMRDTFVGMFNADGTAQLKVKPDEIIRRAERIDNIVSVMRKLQNRMEELEDKVNQESKRLRNRLNEDTVEGARFRELTIWDVDNMLTERSKKHRNGIYMFHDPEKFERFYESNEKNIKRLKEFKMELIQAAKKIREKDMSIGNWIAANMK</sequence>